<dbReference type="SUPFAM" id="SSF51735">
    <property type="entry name" value="NAD(P)-binding Rossmann-fold domains"/>
    <property type="match status" value="1"/>
</dbReference>
<evidence type="ECO:0000256" key="1">
    <source>
        <dbReference type="ARBA" id="ARBA00023002"/>
    </source>
</evidence>
<dbReference type="Pfam" id="PF01232">
    <property type="entry name" value="Mannitol_dh"/>
    <property type="match status" value="1"/>
</dbReference>
<feature type="domain" description="Mannitol dehydrogenase C-terminal" evidence="3">
    <location>
        <begin position="286"/>
        <end position="478"/>
    </location>
</feature>
<dbReference type="PANTHER" id="PTHR43362">
    <property type="entry name" value="MANNITOL DEHYDROGENASE DSF1-RELATED"/>
    <property type="match status" value="1"/>
</dbReference>
<reference evidence="4 5" key="1">
    <citation type="submission" date="2018-08" db="EMBL/GenBank/DDBJ databases">
        <title>Parvularcula sp. SM1705, isolated from surface water of the South Sea China.</title>
        <authorList>
            <person name="Sun L."/>
        </authorList>
    </citation>
    <scope>NUCLEOTIDE SEQUENCE [LARGE SCALE GENOMIC DNA]</scope>
    <source>
        <strain evidence="4 5">SM1705</strain>
    </source>
</reference>
<dbReference type="AlphaFoldDB" id="A0A371REN1"/>
<dbReference type="OrthoDB" id="271711at2"/>
<accession>A0A371REN1</accession>
<dbReference type="InterPro" id="IPR013118">
    <property type="entry name" value="Mannitol_DH_C"/>
</dbReference>
<evidence type="ECO:0000259" key="3">
    <source>
        <dbReference type="Pfam" id="PF08125"/>
    </source>
</evidence>
<evidence type="ECO:0000259" key="2">
    <source>
        <dbReference type="Pfam" id="PF01232"/>
    </source>
</evidence>
<dbReference type="SUPFAM" id="SSF48179">
    <property type="entry name" value="6-phosphogluconate dehydrogenase C-terminal domain-like"/>
    <property type="match status" value="1"/>
</dbReference>
<dbReference type="GO" id="GO:0016616">
    <property type="term" value="F:oxidoreductase activity, acting on the CH-OH group of donors, NAD or NADP as acceptor"/>
    <property type="evidence" value="ECO:0007669"/>
    <property type="project" value="TreeGrafter"/>
</dbReference>
<dbReference type="Gene3D" id="3.40.50.720">
    <property type="entry name" value="NAD(P)-binding Rossmann-like Domain"/>
    <property type="match status" value="1"/>
</dbReference>
<dbReference type="Pfam" id="PF08125">
    <property type="entry name" value="Mannitol_dh_C"/>
    <property type="match status" value="1"/>
</dbReference>
<dbReference type="EMBL" id="QUQO01000001">
    <property type="protein sequence ID" value="RFB03909.1"/>
    <property type="molecule type" value="Genomic_DNA"/>
</dbReference>
<organism evidence="4 5">
    <name type="scientific">Parvularcula marina</name>
    <dbReference type="NCBI Taxonomy" id="2292771"/>
    <lineage>
        <taxon>Bacteria</taxon>
        <taxon>Pseudomonadati</taxon>
        <taxon>Pseudomonadota</taxon>
        <taxon>Alphaproteobacteria</taxon>
        <taxon>Parvularculales</taxon>
        <taxon>Parvularculaceae</taxon>
        <taxon>Parvularcula</taxon>
    </lineage>
</organism>
<dbReference type="PANTHER" id="PTHR43362:SF1">
    <property type="entry name" value="MANNITOL DEHYDROGENASE 2-RELATED"/>
    <property type="match status" value="1"/>
</dbReference>
<evidence type="ECO:0000313" key="5">
    <source>
        <dbReference type="Proteomes" id="UP000264589"/>
    </source>
</evidence>
<dbReference type="FunCoup" id="A0A371REN1">
    <property type="interactions" value="59"/>
</dbReference>
<protein>
    <submittedName>
        <fullName evidence="4">Mannitol dehydrogenase family protein</fullName>
    </submittedName>
</protein>
<keyword evidence="5" id="KW-1185">Reference proteome</keyword>
<name>A0A371REN1_9PROT</name>
<dbReference type="InterPro" id="IPR013328">
    <property type="entry name" value="6PGD_dom2"/>
</dbReference>
<dbReference type="InterPro" id="IPR000669">
    <property type="entry name" value="Mannitol_DH"/>
</dbReference>
<proteinExistence type="predicted"/>
<comment type="caution">
    <text evidence="4">The sequence shown here is derived from an EMBL/GenBank/DDBJ whole genome shotgun (WGS) entry which is preliminary data.</text>
</comment>
<dbReference type="InParanoid" id="A0A371REN1"/>
<dbReference type="Gene3D" id="1.10.1040.10">
    <property type="entry name" value="N-(1-d-carboxylethyl)-l-norvaline Dehydrogenase, domain 2"/>
    <property type="match status" value="1"/>
</dbReference>
<sequence length="491" mass="53724">MTMKRLSSDTLNELSYIVKTPGYDRAALRPRLVHLGVGAFHRAHQAVYTEETNEREAGEWGTTGISLRSPTAASQLAPQDHLYTVGTMDGERISYRLISNMMRMITAPEAPEAALAALAAPEVCAVTLTITEKGYALDPATGRLKTEDPDIAADLQTPEAPRSAIGYLAAALRIRYAASALPFTIISCDNLPSNGARVREAVLQYAGRIDRDFAAWIEREGAFPDTMVDRIVPATTPEDITETAEAIRLRDDAHVKAEPFRQWVIENKFAADRPQWEAAGAQIVEDVAAFETAKLRLLNGPHSAIAYLGYLSGYDYVHQVMDDVDLSPFITLLMDEEILPTVTPPAGVSLPSYTEALRERFLNSALRHRTWQIAMDGSQKLPQRLLDTIRDRQKMGLPYDRLALAVAAWIAYARGRTIHGEKIDVRDPLSARFAEIASASSGVDSLLQGFLSLGEVFGDDLSRDLGFAGTVLTQLQRLMTDGPQAAAGALS</sequence>
<dbReference type="InterPro" id="IPR036291">
    <property type="entry name" value="NAD(P)-bd_dom_sf"/>
</dbReference>
<dbReference type="PRINTS" id="PR00084">
    <property type="entry name" value="MTLDHDRGNASE"/>
</dbReference>
<dbReference type="Proteomes" id="UP000264589">
    <property type="component" value="Unassembled WGS sequence"/>
</dbReference>
<dbReference type="InterPro" id="IPR013131">
    <property type="entry name" value="Mannitol_DH_N"/>
</dbReference>
<evidence type="ECO:0000313" key="4">
    <source>
        <dbReference type="EMBL" id="RFB03909.1"/>
    </source>
</evidence>
<feature type="domain" description="Mannitol dehydrogenase N-terminal" evidence="2">
    <location>
        <begin position="31"/>
        <end position="277"/>
    </location>
</feature>
<gene>
    <name evidence="4" type="ORF">DX908_00575</name>
</gene>
<keyword evidence="1" id="KW-0560">Oxidoreductase</keyword>
<dbReference type="InterPro" id="IPR050988">
    <property type="entry name" value="Mannitol_DH/Oxidoreductase"/>
</dbReference>
<dbReference type="RefSeq" id="WP_116390537.1">
    <property type="nucleotide sequence ID" value="NZ_QUQO01000001.1"/>
</dbReference>
<dbReference type="InterPro" id="IPR008927">
    <property type="entry name" value="6-PGluconate_DH-like_C_sf"/>
</dbReference>